<proteinExistence type="predicted"/>
<evidence type="ECO:0000313" key="1">
    <source>
        <dbReference type="EMBL" id="MCG7941056.1"/>
    </source>
</evidence>
<dbReference type="EMBL" id="JAEPDI010000016">
    <property type="protein sequence ID" value="MCG7941056.1"/>
    <property type="molecule type" value="Genomic_DNA"/>
</dbReference>
<dbReference type="Proteomes" id="UP000886687">
    <property type="component" value="Unassembled WGS sequence"/>
</dbReference>
<comment type="caution">
    <text evidence="1">The sequence shown here is derived from an EMBL/GenBank/DDBJ whole genome shotgun (WGS) entry which is preliminary data.</text>
</comment>
<sequence>MNLQRVTYVSEHLLPLTPVYTTGEGLGRGCTRSVFAVSVQITPTHQQQLQIAER</sequence>
<protein>
    <submittedName>
        <fullName evidence="1">Uncharacterized protein</fullName>
    </submittedName>
</protein>
<accession>A0A9E4N1J9</accession>
<reference evidence="1" key="1">
    <citation type="journal article" date="2021" name="Proc. Natl. Acad. Sci. U.S.A.">
        <title>Global biogeography of chemosynthetic symbionts reveals both localized and globally distributed symbiont groups. .</title>
        <authorList>
            <person name="Osvatic J.T."/>
            <person name="Wilkins L.G.E."/>
            <person name="Leibrecht L."/>
            <person name="Leray M."/>
            <person name="Zauner S."/>
            <person name="Polzin J."/>
            <person name="Camacho Y."/>
            <person name="Gros O."/>
            <person name="van Gils J.A."/>
            <person name="Eisen J.A."/>
            <person name="Petersen J.M."/>
            <person name="Yuen B."/>
        </authorList>
    </citation>
    <scope>NUCLEOTIDE SEQUENCE</scope>
    <source>
        <strain evidence="1">MAGL173</strain>
    </source>
</reference>
<name>A0A9E4N1J9_9GAMM</name>
<organism evidence="1 2">
    <name type="scientific">Candidatus Thiodiazotropha lotti</name>
    <dbReference type="NCBI Taxonomy" id="2792787"/>
    <lineage>
        <taxon>Bacteria</taxon>
        <taxon>Pseudomonadati</taxon>
        <taxon>Pseudomonadota</taxon>
        <taxon>Gammaproteobacteria</taxon>
        <taxon>Chromatiales</taxon>
        <taxon>Sedimenticolaceae</taxon>
        <taxon>Candidatus Thiodiazotropha</taxon>
    </lineage>
</organism>
<dbReference type="AlphaFoldDB" id="A0A9E4N1J9"/>
<gene>
    <name evidence="1" type="ORF">JAZ04_19660</name>
</gene>
<evidence type="ECO:0000313" key="2">
    <source>
        <dbReference type="Proteomes" id="UP000886687"/>
    </source>
</evidence>